<gene>
    <name evidence="1" type="ORF">F0170_09885</name>
</gene>
<protein>
    <submittedName>
        <fullName evidence="1">Uncharacterized protein</fullName>
    </submittedName>
</protein>
<comment type="caution">
    <text evidence="1">The sequence shown here is derived from an EMBL/GenBank/DDBJ whole genome shotgun (WGS) entry which is preliminary data.</text>
</comment>
<accession>A0A5N7JSI2</accession>
<evidence type="ECO:0000313" key="1">
    <source>
        <dbReference type="EMBL" id="MPQ84266.1"/>
    </source>
</evidence>
<proteinExistence type="predicted"/>
<dbReference type="RefSeq" id="WP_152749245.1">
    <property type="nucleotide sequence ID" value="NZ_JBLZPT010000005.1"/>
</dbReference>
<evidence type="ECO:0000313" key="2">
    <source>
        <dbReference type="Proteomes" id="UP000325438"/>
    </source>
</evidence>
<sequence>MRHYIVLIALVLFFVGESVKADERYLQGRLIQGPYKTAVVDGGELSVLETGDEEFPVSLVLDVIGADGVKTRQLVDKYDVAGSSPKVESIFFYPVKGKINVLTLVSWELTSRGDGTYGTLYQVFGYYKKANNTLSANKLIEFDGRLGGIEGFQSGVPQSFKYKNAAAIKAYLKAQ</sequence>
<name>A0A5N7JSI2_9PSED</name>
<dbReference type="EMBL" id="VUBA01000051">
    <property type="protein sequence ID" value="MPQ84266.1"/>
    <property type="molecule type" value="Genomic_DNA"/>
</dbReference>
<organism evidence="1 2">
    <name type="scientific">Pseudomonas kitaguniensis</name>
    <dbReference type="NCBI Taxonomy" id="2607908"/>
    <lineage>
        <taxon>Bacteria</taxon>
        <taxon>Pseudomonadati</taxon>
        <taxon>Pseudomonadota</taxon>
        <taxon>Gammaproteobacteria</taxon>
        <taxon>Pseudomonadales</taxon>
        <taxon>Pseudomonadaceae</taxon>
        <taxon>Pseudomonas</taxon>
    </lineage>
</organism>
<dbReference type="Proteomes" id="UP000325438">
    <property type="component" value="Unassembled WGS sequence"/>
</dbReference>
<dbReference type="AlphaFoldDB" id="A0A5N7JSI2"/>
<reference evidence="1 2" key="1">
    <citation type="submission" date="2019-09" db="EMBL/GenBank/DDBJ databases">
        <title>The draft genomes of Allium pathogen Pseudomonas sp.</title>
        <authorList>
            <person name="Fujikawa T."/>
            <person name="Sawada H."/>
        </authorList>
    </citation>
    <scope>NUCLEOTIDE SEQUENCE [LARGE SCALE GENOMIC DNA]</scope>
    <source>
        <strain evidence="1 2">MAFF 730085</strain>
    </source>
</reference>